<dbReference type="Pfam" id="PF20998">
    <property type="entry name" value="Nol11_C"/>
    <property type="match status" value="1"/>
</dbReference>
<dbReference type="EMBL" id="JARGDH010000004">
    <property type="protein sequence ID" value="KAL0270969.1"/>
    <property type="molecule type" value="Genomic_DNA"/>
</dbReference>
<accession>A0AAW2HMD0</accession>
<dbReference type="Pfam" id="PF08168">
    <property type="entry name" value="NOL11_N"/>
    <property type="match status" value="1"/>
</dbReference>
<evidence type="ECO:0000256" key="5">
    <source>
        <dbReference type="ARBA" id="ARBA00023163"/>
    </source>
</evidence>
<evidence type="ECO:0000256" key="3">
    <source>
        <dbReference type="ARBA" id="ARBA00023015"/>
    </source>
</evidence>
<feature type="chain" id="PRO_5043430459" description="Nucleolar protein 11" evidence="7">
    <location>
        <begin position="17"/>
        <end position="570"/>
    </location>
</feature>
<reference evidence="10" key="1">
    <citation type="journal article" date="2024" name="Gigascience">
        <title>Chromosome-level genome of the poultry shaft louse Menopon gallinae provides insight into the host-switching and adaptive evolution of parasitic lice.</title>
        <authorList>
            <person name="Xu Y."/>
            <person name="Ma L."/>
            <person name="Liu S."/>
            <person name="Liang Y."/>
            <person name="Liu Q."/>
            <person name="He Z."/>
            <person name="Tian L."/>
            <person name="Duan Y."/>
            <person name="Cai W."/>
            <person name="Li H."/>
            <person name="Song F."/>
        </authorList>
    </citation>
    <scope>NUCLEOTIDE SEQUENCE</scope>
    <source>
        <strain evidence="10">Cailab_2023a</strain>
    </source>
</reference>
<dbReference type="InterPro" id="IPR048897">
    <property type="entry name" value="Nol11_C"/>
</dbReference>
<feature type="signal peptide" evidence="7">
    <location>
        <begin position="1"/>
        <end position="16"/>
    </location>
</feature>
<comment type="subcellular location">
    <subcellularLocation>
        <location evidence="1">Nucleus</location>
        <location evidence="1">Nucleolus</location>
    </subcellularLocation>
</comment>
<evidence type="ECO:0000256" key="4">
    <source>
        <dbReference type="ARBA" id="ARBA00023159"/>
    </source>
</evidence>
<feature type="domain" description="Nucleolar protein 11 N-terminal" evidence="8">
    <location>
        <begin position="5"/>
        <end position="303"/>
    </location>
</feature>
<dbReference type="PANTHER" id="PTHR15633">
    <property type="entry name" value="NUCLEOLAR PROTEIN 11"/>
    <property type="match status" value="1"/>
</dbReference>
<keyword evidence="6" id="KW-0539">Nucleus</keyword>
<keyword evidence="5" id="KW-0804">Transcription</keyword>
<keyword evidence="3" id="KW-0805">Transcription regulation</keyword>
<dbReference type="AlphaFoldDB" id="A0AAW2HMD0"/>
<keyword evidence="4" id="KW-0010">Activator</keyword>
<feature type="domain" description="Nucleolar protein 11 C-terminal" evidence="9">
    <location>
        <begin position="372"/>
        <end position="569"/>
    </location>
</feature>
<evidence type="ECO:0000313" key="10">
    <source>
        <dbReference type="EMBL" id="KAL0270969.1"/>
    </source>
</evidence>
<dbReference type="GO" id="GO:0003723">
    <property type="term" value="F:RNA binding"/>
    <property type="evidence" value="ECO:0007669"/>
    <property type="project" value="TreeGrafter"/>
</dbReference>
<protein>
    <recommendedName>
        <fullName evidence="11">Nucleolar protein 11</fullName>
    </recommendedName>
</protein>
<organism evidence="10">
    <name type="scientific">Menopon gallinae</name>
    <name type="common">poultry shaft louse</name>
    <dbReference type="NCBI Taxonomy" id="328185"/>
    <lineage>
        <taxon>Eukaryota</taxon>
        <taxon>Metazoa</taxon>
        <taxon>Ecdysozoa</taxon>
        <taxon>Arthropoda</taxon>
        <taxon>Hexapoda</taxon>
        <taxon>Insecta</taxon>
        <taxon>Pterygota</taxon>
        <taxon>Neoptera</taxon>
        <taxon>Paraneoptera</taxon>
        <taxon>Psocodea</taxon>
        <taxon>Troctomorpha</taxon>
        <taxon>Phthiraptera</taxon>
        <taxon>Amblycera</taxon>
        <taxon>Menoponidae</taxon>
        <taxon>Menopon</taxon>
    </lineage>
</organism>
<comment type="caution">
    <text evidence="10">The sequence shown here is derived from an EMBL/GenBank/DDBJ whole genome shotgun (WGS) entry which is preliminary data.</text>
</comment>
<evidence type="ECO:0000259" key="9">
    <source>
        <dbReference type="Pfam" id="PF20998"/>
    </source>
</evidence>
<evidence type="ECO:0000259" key="8">
    <source>
        <dbReference type="Pfam" id="PF08168"/>
    </source>
</evidence>
<dbReference type="InterPro" id="IPR042859">
    <property type="entry name" value="NOL11"/>
</dbReference>
<proteinExistence type="predicted"/>
<keyword evidence="7" id="KW-0732">Signal</keyword>
<evidence type="ECO:0000256" key="6">
    <source>
        <dbReference type="ARBA" id="ARBA00023242"/>
    </source>
</evidence>
<name>A0AAW2HMD0_9NEOP</name>
<evidence type="ECO:0000256" key="2">
    <source>
        <dbReference type="ARBA" id="ARBA00022552"/>
    </source>
</evidence>
<dbReference type="GO" id="GO:0005730">
    <property type="term" value="C:nucleolus"/>
    <property type="evidence" value="ECO:0007669"/>
    <property type="project" value="UniProtKB-SubCell"/>
</dbReference>
<dbReference type="PANTHER" id="PTHR15633:SF2">
    <property type="entry name" value="NUCLEOLAR PROTEIN 11"/>
    <property type="match status" value="1"/>
</dbReference>
<sequence length="570" mass="64941">MAVLLLLLGKNMVISCRTSDQKQLNSWSTRISKLTSKVVYDSINENYVGVFDNIHIKQWTKSDASIEKLKKRTMKNEIHDILLYKKTSFSKPSLFLLFKNGACMELEAALKYKGDITGILKPEEEIIHTGKIISQEEKFLIIVAQFQNKYLCYSVQLEEDNYSVIPDTVKKVKLRRQGASMLGYCILQEDKRNSLLTYWSDGFLCSLPVPLVDDKNGVGKFLGRIHTVSSKFDVAMVPVSYTQIAFYASDLSEEGAILGVYNVKFGLFQVQTSFKLFNKPPRIWVVENNIVILMGQRLVCVPFTLQAEMLSALACSRALHSKPPSLSQEISAVIPTMSWEDTGRKTSDADGIDNDNINCPENIKEMLSACSSEGWSEYGICQFILDKLSKNKDYYGLCWCLQTFTDIPDDLIVKLLVLILNDKNSDVWAIDKETSTQENLRTRLLNKLLGLPMNDVNLLVSLRLYFEFEDCLALLDHLCGMSADSESESNVFTWTIVLLDAFYQQFILSRDSKVLEIMVKLRKRIENEIETMESLKTLLALLMSLRKGKLIVNNQFPNTSYTVEKLRLYK</sequence>
<dbReference type="InterPro" id="IPR012584">
    <property type="entry name" value="NOL11_N"/>
</dbReference>
<dbReference type="GO" id="GO:0030490">
    <property type="term" value="P:maturation of SSU-rRNA"/>
    <property type="evidence" value="ECO:0007669"/>
    <property type="project" value="InterPro"/>
</dbReference>
<evidence type="ECO:0008006" key="11">
    <source>
        <dbReference type="Google" id="ProtNLM"/>
    </source>
</evidence>
<keyword evidence="2" id="KW-0698">rRNA processing</keyword>
<gene>
    <name evidence="10" type="ORF">PYX00_008227</name>
</gene>
<evidence type="ECO:0000256" key="7">
    <source>
        <dbReference type="SAM" id="SignalP"/>
    </source>
</evidence>
<evidence type="ECO:0000256" key="1">
    <source>
        <dbReference type="ARBA" id="ARBA00004604"/>
    </source>
</evidence>